<feature type="domain" description="HTH merR-type" evidence="4">
    <location>
        <begin position="1"/>
        <end position="69"/>
    </location>
</feature>
<dbReference type="PROSITE" id="PS50937">
    <property type="entry name" value="HTH_MERR_2"/>
    <property type="match status" value="1"/>
</dbReference>
<dbReference type="GO" id="GO:0003700">
    <property type="term" value="F:DNA-binding transcription factor activity"/>
    <property type="evidence" value="ECO:0007669"/>
    <property type="project" value="InterPro"/>
</dbReference>
<dbReference type="PROSITE" id="PS00552">
    <property type="entry name" value="HTH_MERR_1"/>
    <property type="match status" value="1"/>
</dbReference>
<organism evidence="5 6">
    <name type="scientific">Acinetobacter johnsonii</name>
    <dbReference type="NCBI Taxonomy" id="40214"/>
    <lineage>
        <taxon>Bacteria</taxon>
        <taxon>Pseudomonadati</taxon>
        <taxon>Pseudomonadota</taxon>
        <taxon>Gammaproteobacteria</taxon>
        <taxon>Moraxellales</taxon>
        <taxon>Moraxellaceae</taxon>
        <taxon>Acinetobacter</taxon>
    </lineage>
</organism>
<dbReference type="Pfam" id="PF13411">
    <property type="entry name" value="MerR_1"/>
    <property type="match status" value="1"/>
</dbReference>
<dbReference type="InterPro" id="IPR047057">
    <property type="entry name" value="MerR_fam"/>
</dbReference>
<evidence type="ECO:0000313" key="5">
    <source>
        <dbReference type="EMBL" id="SJX20608.1"/>
    </source>
</evidence>
<dbReference type="EMBL" id="FUUY01000001">
    <property type="protein sequence ID" value="SJX20608.1"/>
    <property type="molecule type" value="Genomic_DNA"/>
</dbReference>
<dbReference type="PANTHER" id="PTHR30204:SF94">
    <property type="entry name" value="HEAVY METAL-DEPENDENT TRANSCRIPTIONAL REGULATOR HI_0293-RELATED"/>
    <property type="match status" value="1"/>
</dbReference>
<reference evidence="5 6" key="1">
    <citation type="submission" date="2017-02" db="EMBL/GenBank/DDBJ databases">
        <authorList>
            <person name="Peterson S.W."/>
        </authorList>
    </citation>
    <scope>NUCLEOTIDE SEQUENCE [LARGE SCALE GENOMIC DNA]</scope>
    <source>
        <strain evidence="5">C6</strain>
    </source>
</reference>
<evidence type="ECO:0000256" key="2">
    <source>
        <dbReference type="ARBA" id="ARBA00023125"/>
    </source>
</evidence>
<accession>A0A1R7Q8M5</accession>
<dbReference type="SMART" id="SM00422">
    <property type="entry name" value="HTH_MERR"/>
    <property type="match status" value="1"/>
</dbReference>
<dbReference type="AlphaFoldDB" id="A0A1R7Q8M5"/>
<dbReference type="Gene3D" id="1.10.1660.10">
    <property type="match status" value="1"/>
</dbReference>
<evidence type="ECO:0000256" key="3">
    <source>
        <dbReference type="ARBA" id="ARBA00023163"/>
    </source>
</evidence>
<evidence type="ECO:0000256" key="1">
    <source>
        <dbReference type="ARBA" id="ARBA00023015"/>
    </source>
</evidence>
<dbReference type="InterPro" id="IPR000551">
    <property type="entry name" value="MerR-type_HTH_dom"/>
</dbReference>
<name>A0A1R7Q8M5_ACIJO</name>
<dbReference type="InterPro" id="IPR009061">
    <property type="entry name" value="DNA-bd_dom_put_sf"/>
</dbReference>
<keyword evidence="3" id="KW-0804">Transcription</keyword>
<sequence>MLTIGKLAKHCQVNVETIRYYQRIGLMRIPETIQNYRYYSQQDIETLNFIQKGKDAGLQLSEIQDLLHLQLDDREKVRDVIQQRLEKIDQRIQELNALKQRLSTWVDECKTTTDSCCPILQELKKGSTTTP</sequence>
<proteinExistence type="predicted"/>
<keyword evidence="1" id="KW-0805">Transcription regulation</keyword>
<dbReference type="Proteomes" id="UP000196240">
    <property type="component" value="Unassembled WGS sequence"/>
</dbReference>
<dbReference type="GO" id="GO:0003677">
    <property type="term" value="F:DNA binding"/>
    <property type="evidence" value="ECO:0007669"/>
    <property type="project" value="UniProtKB-KW"/>
</dbReference>
<dbReference type="RefSeq" id="WP_087010578.1">
    <property type="nucleotide sequence ID" value="NZ_FUUY01000001.1"/>
</dbReference>
<dbReference type="SUPFAM" id="SSF46955">
    <property type="entry name" value="Putative DNA-binding domain"/>
    <property type="match status" value="1"/>
</dbReference>
<dbReference type="PANTHER" id="PTHR30204">
    <property type="entry name" value="REDOX-CYCLING DRUG-SENSING TRANSCRIPTIONAL ACTIVATOR SOXR"/>
    <property type="match status" value="1"/>
</dbReference>
<evidence type="ECO:0000259" key="4">
    <source>
        <dbReference type="PROSITE" id="PS50937"/>
    </source>
</evidence>
<evidence type="ECO:0000313" key="6">
    <source>
        <dbReference type="Proteomes" id="UP000196240"/>
    </source>
</evidence>
<protein>
    <submittedName>
        <fullName evidence="5">Mercuric resistance operon regulatory protein</fullName>
    </submittedName>
</protein>
<dbReference type="PRINTS" id="PR00040">
    <property type="entry name" value="HTHMERR"/>
</dbReference>
<keyword evidence="2" id="KW-0238">DNA-binding</keyword>
<gene>
    <name evidence="5" type="primary">merR1_1</name>
    <name evidence="5" type="ORF">ACNJC6_00198</name>
</gene>